<accession>A0A834W8H4</accession>
<proteinExistence type="predicted"/>
<keyword evidence="2" id="KW-0489">Methyltransferase</keyword>
<comment type="caution">
    <text evidence="2">The sequence shown here is derived from an EMBL/GenBank/DDBJ whole genome shotgun (WGS) entry which is preliminary data.</text>
</comment>
<dbReference type="AlphaFoldDB" id="A0A834W8H4"/>
<feature type="region of interest" description="Disordered" evidence="1">
    <location>
        <begin position="238"/>
        <end position="260"/>
    </location>
</feature>
<dbReference type="Proteomes" id="UP000634136">
    <property type="component" value="Unassembled WGS sequence"/>
</dbReference>
<keyword evidence="3" id="KW-1185">Reference proteome</keyword>
<evidence type="ECO:0000313" key="3">
    <source>
        <dbReference type="Proteomes" id="UP000634136"/>
    </source>
</evidence>
<dbReference type="EMBL" id="JAAIUW010000010">
    <property type="protein sequence ID" value="KAF7812538.1"/>
    <property type="molecule type" value="Genomic_DNA"/>
</dbReference>
<organism evidence="2 3">
    <name type="scientific">Senna tora</name>
    <dbReference type="NCBI Taxonomy" id="362788"/>
    <lineage>
        <taxon>Eukaryota</taxon>
        <taxon>Viridiplantae</taxon>
        <taxon>Streptophyta</taxon>
        <taxon>Embryophyta</taxon>
        <taxon>Tracheophyta</taxon>
        <taxon>Spermatophyta</taxon>
        <taxon>Magnoliopsida</taxon>
        <taxon>eudicotyledons</taxon>
        <taxon>Gunneridae</taxon>
        <taxon>Pentapetalae</taxon>
        <taxon>rosids</taxon>
        <taxon>fabids</taxon>
        <taxon>Fabales</taxon>
        <taxon>Fabaceae</taxon>
        <taxon>Caesalpinioideae</taxon>
        <taxon>Cassia clade</taxon>
        <taxon>Senna</taxon>
    </lineage>
</organism>
<dbReference type="GO" id="GO:0008168">
    <property type="term" value="F:methyltransferase activity"/>
    <property type="evidence" value="ECO:0007669"/>
    <property type="project" value="UniProtKB-KW"/>
</dbReference>
<evidence type="ECO:0000313" key="2">
    <source>
        <dbReference type="EMBL" id="KAF7812538.1"/>
    </source>
</evidence>
<evidence type="ECO:0000256" key="1">
    <source>
        <dbReference type="SAM" id="MobiDB-lite"/>
    </source>
</evidence>
<feature type="compositionally biased region" description="Basic and acidic residues" evidence="1">
    <location>
        <begin position="251"/>
        <end position="260"/>
    </location>
</feature>
<sequence>MTGDDGVHIRYSVEKIPVYDSAEDEPPSKVLRNLNSENSGNKFNVKTEHSMDLIIKPEQLSESTAFNIQPRDSVPVEGLHVNSIKTEIGSEDMKLYSRDTQQAFPQNNAMVSRIRSNTAGRNYRIGPGSMPTKRSKTYNGRFKNIIQKQVDVKSAAESLASKEAQEEILRYEEVKNEATSALDTLYNEIRPAIEEHERDSQDSVSTSVAEKWIGACCLKLKAEFDLYSSIVKNIACTPPRPRGQPNSQVDHGNDIKLLTD</sequence>
<reference evidence="2" key="1">
    <citation type="submission" date="2020-09" db="EMBL/GenBank/DDBJ databases">
        <title>Genome-Enabled Discovery of Anthraquinone Biosynthesis in Senna tora.</title>
        <authorList>
            <person name="Kang S.-H."/>
            <person name="Pandey R.P."/>
            <person name="Lee C.-M."/>
            <person name="Sim J.-S."/>
            <person name="Jeong J.-T."/>
            <person name="Choi B.-S."/>
            <person name="Jung M."/>
            <person name="Ginzburg D."/>
            <person name="Zhao K."/>
            <person name="Won S.Y."/>
            <person name="Oh T.-J."/>
            <person name="Yu Y."/>
            <person name="Kim N.-H."/>
            <person name="Lee O.R."/>
            <person name="Lee T.-H."/>
            <person name="Bashyal P."/>
            <person name="Kim T.-S."/>
            <person name="Lee W.-H."/>
            <person name="Kawkins C."/>
            <person name="Kim C.-K."/>
            <person name="Kim J.S."/>
            <person name="Ahn B.O."/>
            <person name="Rhee S.Y."/>
            <person name="Sohng J.K."/>
        </authorList>
    </citation>
    <scope>NUCLEOTIDE SEQUENCE</scope>
    <source>
        <tissue evidence="2">Leaf</tissue>
    </source>
</reference>
<protein>
    <submittedName>
        <fullName evidence="2">Histone-lysine N-methyltransferase ASHH1</fullName>
    </submittedName>
</protein>
<name>A0A834W8H4_9FABA</name>
<dbReference type="GO" id="GO:0032259">
    <property type="term" value="P:methylation"/>
    <property type="evidence" value="ECO:0007669"/>
    <property type="project" value="UniProtKB-KW"/>
</dbReference>
<keyword evidence="2" id="KW-0808">Transferase</keyword>
<dbReference type="OrthoDB" id="2422440at2759"/>
<gene>
    <name evidence="2" type="ORF">G2W53_033514</name>
</gene>